<evidence type="ECO:0000313" key="2">
    <source>
        <dbReference type="EMBL" id="KAK6194634.1"/>
    </source>
</evidence>
<name>A0AAN8KA37_PATCE</name>
<dbReference type="EMBL" id="JAZGQO010000001">
    <property type="protein sequence ID" value="KAK6194634.1"/>
    <property type="molecule type" value="Genomic_DNA"/>
</dbReference>
<feature type="chain" id="PRO_5042925544" evidence="1">
    <location>
        <begin position="22"/>
        <end position="99"/>
    </location>
</feature>
<evidence type="ECO:0000313" key="3">
    <source>
        <dbReference type="Proteomes" id="UP001347796"/>
    </source>
</evidence>
<comment type="caution">
    <text evidence="2">The sequence shown here is derived from an EMBL/GenBank/DDBJ whole genome shotgun (WGS) entry which is preliminary data.</text>
</comment>
<organism evidence="2 3">
    <name type="scientific">Patella caerulea</name>
    <name type="common">Rayed Mediterranean limpet</name>
    <dbReference type="NCBI Taxonomy" id="87958"/>
    <lineage>
        <taxon>Eukaryota</taxon>
        <taxon>Metazoa</taxon>
        <taxon>Spiralia</taxon>
        <taxon>Lophotrochozoa</taxon>
        <taxon>Mollusca</taxon>
        <taxon>Gastropoda</taxon>
        <taxon>Patellogastropoda</taxon>
        <taxon>Patelloidea</taxon>
        <taxon>Patellidae</taxon>
        <taxon>Patella</taxon>
    </lineage>
</organism>
<accession>A0AAN8KA37</accession>
<keyword evidence="3" id="KW-1185">Reference proteome</keyword>
<keyword evidence="1" id="KW-0732">Signal</keyword>
<proteinExistence type="predicted"/>
<reference evidence="2 3" key="1">
    <citation type="submission" date="2024-01" db="EMBL/GenBank/DDBJ databases">
        <title>The genome of the rayed Mediterranean limpet Patella caerulea (Linnaeus, 1758).</title>
        <authorList>
            <person name="Anh-Thu Weber A."/>
            <person name="Halstead-Nussloch G."/>
        </authorList>
    </citation>
    <scope>NUCLEOTIDE SEQUENCE [LARGE SCALE GENOMIC DNA]</scope>
    <source>
        <strain evidence="2">AATW-2023a</strain>
        <tissue evidence="2">Whole specimen</tissue>
    </source>
</reference>
<evidence type="ECO:0000256" key="1">
    <source>
        <dbReference type="SAM" id="SignalP"/>
    </source>
</evidence>
<feature type="signal peptide" evidence="1">
    <location>
        <begin position="1"/>
        <end position="21"/>
    </location>
</feature>
<sequence length="99" mass="11292">MASQNISILCFMLFVILNILGQNPYGSRTRDPYVQTVDDGFTQLIHRDSLEDGNVNIDLGDAINQSTGFFRGMLMDLYCQRCRTDPCRRRYCVTSNMVA</sequence>
<gene>
    <name evidence="2" type="ORF">SNE40_000234</name>
</gene>
<dbReference type="Proteomes" id="UP001347796">
    <property type="component" value="Unassembled WGS sequence"/>
</dbReference>
<dbReference type="AlphaFoldDB" id="A0AAN8KA37"/>
<protein>
    <submittedName>
        <fullName evidence="2">Uncharacterized protein</fullName>
    </submittedName>
</protein>